<protein>
    <recommendedName>
        <fullName evidence="5">Trp biosynthesis-associated membrane protein</fullName>
    </recommendedName>
</protein>
<feature type="region of interest" description="Disordered" evidence="1">
    <location>
        <begin position="171"/>
        <end position="214"/>
    </location>
</feature>
<feature type="compositionally biased region" description="Low complexity" evidence="1">
    <location>
        <begin position="171"/>
        <end position="181"/>
    </location>
</feature>
<evidence type="ECO:0000256" key="2">
    <source>
        <dbReference type="SAM" id="Phobius"/>
    </source>
</evidence>
<organism evidence="3 4">
    <name type="scientific">Georgenia halophila</name>
    <dbReference type="NCBI Taxonomy" id="620889"/>
    <lineage>
        <taxon>Bacteria</taxon>
        <taxon>Bacillati</taxon>
        <taxon>Actinomycetota</taxon>
        <taxon>Actinomycetes</taxon>
        <taxon>Micrococcales</taxon>
        <taxon>Bogoriellaceae</taxon>
        <taxon>Georgenia</taxon>
    </lineage>
</organism>
<dbReference type="RefSeq" id="WP_345215777.1">
    <property type="nucleotide sequence ID" value="NZ_BAABGN010000007.1"/>
</dbReference>
<dbReference type="Pfam" id="PF09534">
    <property type="entry name" value="Trp_oprn_chp"/>
    <property type="match status" value="1"/>
</dbReference>
<feature type="transmembrane region" description="Helical" evidence="2">
    <location>
        <begin position="129"/>
        <end position="151"/>
    </location>
</feature>
<dbReference type="Proteomes" id="UP001500622">
    <property type="component" value="Unassembled WGS sequence"/>
</dbReference>
<accession>A0ABP8L5Y2</accession>
<sequence>MTRPADRVRRSRVVLAALALGALLLAAGSATWASGQVLTVLGEQDVAVSGTTAAPGLVAAALVVAAAALAVAIGRRVGAALGGLAMVGAASVVVAVVTGFLSDPAAPLRASAAEVSGVPRLAGTVTVGVWPYVTLALAVLAAAAGVLAVVAGRTWGGAGRRFERPAAGVGSAGARSAVGRAGDARTRAMDDWDALGRGEDPTQDAEGRGERPPT</sequence>
<keyword evidence="2" id="KW-1133">Transmembrane helix</keyword>
<evidence type="ECO:0000313" key="4">
    <source>
        <dbReference type="Proteomes" id="UP001500622"/>
    </source>
</evidence>
<reference evidence="4" key="1">
    <citation type="journal article" date="2019" name="Int. J. Syst. Evol. Microbiol.">
        <title>The Global Catalogue of Microorganisms (GCM) 10K type strain sequencing project: providing services to taxonomists for standard genome sequencing and annotation.</title>
        <authorList>
            <consortium name="The Broad Institute Genomics Platform"/>
            <consortium name="The Broad Institute Genome Sequencing Center for Infectious Disease"/>
            <person name="Wu L."/>
            <person name="Ma J."/>
        </authorList>
    </citation>
    <scope>NUCLEOTIDE SEQUENCE [LARGE SCALE GENOMIC DNA]</scope>
    <source>
        <strain evidence="4">JCM 17810</strain>
    </source>
</reference>
<name>A0ABP8L5Y2_9MICO</name>
<evidence type="ECO:0000256" key="1">
    <source>
        <dbReference type="SAM" id="MobiDB-lite"/>
    </source>
</evidence>
<proteinExistence type="predicted"/>
<comment type="caution">
    <text evidence="3">The sequence shown here is derived from an EMBL/GenBank/DDBJ whole genome shotgun (WGS) entry which is preliminary data.</text>
</comment>
<keyword evidence="2" id="KW-0812">Transmembrane</keyword>
<feature type="transmembrane region" description="Helical" evidence="2">
    <location>
        <begin position="81"/>
        <end position="101"/>
    </location>
</feature>
<feature type="compositionally biased region" description="Basic and acidic residues" evidence="1">
    <location>
        <begin position="182"/>
        <end position="214"/>
    </location>
</feature>
<keyword evidence="2" id="KW-0472">Membrane</keyword>
<feature type="transmembrane region" description="Helical" evidence="2">
    <location>
        <begin position="57"/>
        <end position="74"/>
    </location>
</feature>
<dbReference type="EMBL" id="BAABGN010000007">
    <property type="protein sequence ID" value="GAA4422307.1"/>
    <property type="molecule type" value="Genomic_DNA"/>
</dbReference>
<evidence type="ECO:0008006" key="5">
    <source>
        <dbReference type="Google" id="ProtNLM"/>
    </source>
</evidence>
<evidence type="ECO:0000313" key="3">
    <source>
        <dbReference type="EMBL" id="GAA4422307.1"/>
    </source>
</evidence>
<keyword evidence="4" id="KW-1185">Reference proteome</keyword>
<gene>
    <name evidence="3" type="ORF">GCM10023169_16500</name>
</gene>
<dbReference type="InterPro" id="IPR019051">
    <property type="entry name" value="Trp_biosyn_TM_oprn/chp"/>
</dbReference>